<dbReference type="OrthoDB" id="48988at2759"/>
<evidence type="ECO:0000313" key="4">
    <source>
        <dbReference type="EMBL" id="KGO51409.1"/>
    </source>
</evidence>
<comment type="caution">
    <text evidence="4">The sequence shown here is derived from an EMBL/GenBank/DDBJ whole genome shotgun (WGS) entry which is preliminary data.</text>
</comment>
<dbReference type="InterPro" id="IPR036812">
    <property type="entry name" value="NAD(P)_OxRdtase_dom_sf"/>
</dbReference>
<keyword evidence="5" id="KW-1185">Reference proteome</keyword>
<proteinExistence type="inferred from homology"/>
<gene>
    <name evidence="4" type="ORF">PEX2_009760</name>
</gene>
<feature type="domain" description="NADP-dependent oxidoreductase" evidence="3">
    <location>
        <begin position="2"/>
        <end position="315"/>
    </location>
</feature>
<dbReference type="Pfam" id="PF00248">
    <property type="entry name" value="Aldo_ket_red"/>
    <property type="match status" value="1"/>
</dbReference>
<dbReference type="GeneID" id="27673672"/>
<evidence type="ECO:0000256" key="1">
    <source>
        <dbReference type="ARBA" id="ARBA00023002"/>
    </source>
</evidence>
<dbReference type="PhylomeDB" id="A0A0A2KWX6"/>
<comment type="similarity">
    <text evidence="2">Belongs to the aldo/keto reductase family. Aldo/keto reductase 2 subfamily.</text>
</comment>
<sequence length="329" mass="37188">MKLIFGSMNIGEPGDGRTRVHTLEEAKEMVDLFKSYGHVDIDTARIYGDGSSETFLGNLKLTDMNLDTKLFPSAANPKMALVAAPYHHNANDLRLGLMRSLEALKVPKVHIWYLHSPDRTVPFEETLCEVNKLYQEGYFEKLGISNYQSWEVARLCEISERNGWIKPSVCQGIYNAFHRAVEPELLSCLRHYGIAFYCFNPLAAGMLTSRYSRDKPEATAGGRFDPNTGPGALTRRRYYQEADFDALEIIRPVAQKHGLTEIECALRWLSHHSQLNEENGDGVVIGSSSPKQLRENMDAMKGGPLPQEVVEALNQGWEVIRGKELLYWH</sequence>
<dbReference type="Gene3D" id="3.20.20.100">
    <property type="entry name" value="NADP-dependent oxidoreductase domain"/>
    <property type="match status" value="1"/>
</dbReference>
<dbReference type="Proteomes" id="UP000030143">
    <property type="component" value="Unassembled WGS sequence"/>
</dbReference>
<dbReference type="STRING" id="27334.A0A0A2KWX6"/>
<evidence type="ECO:0000259" key="3">
    <source>
        <dbReference type="Pfam" id="PF00248"/>
    </source>
</evidence>
<evidence type="ECO:0000256" key="2">
    <source>
        <dbReference type="ARBA" id="ARBA00038157"/>
    </source>
</evidence>
<dbReference type="AlphaFoldDB" id="A0A0A2KWX6"/>
<dbReference type="HOGENOM" id="CLU_023205_1_1_1"/>
<reference evidence="4 5" key="1">
    <citation type="journal article" date="2015" name="Mol. Plant Microbe Interact.">
        <title>Genome, transcriptome, and functional analyses of Penicillium expansum provide new insights into secondary metabolism and pathogenicity.</title>
        <authorList>
            <person name="Ballester A.R."/>
            <person name="Marcet-Houben M."/>
            <person name="Levin E."/>
            <person name="Sela N."/>
            <person name="Selma-Lazaro C."/>
            <person name="Carmona L."/>
            <person name="Wisniewski M."/>
            <person name="Droby S."/>
            <person name="Gonzalez-Candelas L."/>
            <person name="Gabaldon T."/>
        </authorList>
    </citation>
    <scope>NUCLEOTIDE SEQUENCE [LARGE SCALE GENOMIC DNA]</scope>
    <source>
        <strain evidence="4 5">MD-8</strain>
    </source>
</reference>
<dbReference type="GO" id="GO:0016491">
    <property type="term" value="F:oxidoreductase activity"/>
    <property type="evidence" value="ECO:0007669"/>
    <property type="project" value="UniProtKB-KW"/>
</dbReference>
<dbReference type="PANTHER" id="PTHR43364:SF4">
    <property type="entry name" value="NAD(P)-LINKED OXIDOREDUCTASE SUPERFAMILY PROTEIN"/>
    <property type="match status" value="1"/>
</dbReference>
<organism evidence="4 5">
    <name type="scientific">Penicillium expansum</name>
    <name type="common">Blue mold rot fungus</name>
    <dbReference type="NCBI Taxonomy" id="27334"/>
    <lineage>
        <taxon>Eukaryota</taxon>
        <taxon>Fungi</taxon>
        <taxon>Dikarya</taxon>
        <taxon>Ascomycota</taxon>
        <taxon>Pezizomycotina</taxon>
        <taxon>Eurotiomycetes</taxon>
        <taxon>Eurotiomycetidae</taxon>
        <taxon>Eurotiales</taxon>
        <taxon>Aspergillaceae</taxon>
        <taxon>Penicillium</taxon>
    </lineage>
</organism>
<dbReference type="RefSeq" id="XP_016594362.1">
    <property type="nucleotide sequence ID" value="XM_016738253.1"/>
</dbReference>
<dbReference type="PANTHER" id="PTHR43364">
    <property type="entry name" value="NADH-SPECIFIC METHYLGLYOXAL REDUCTASE-RELATED"/>
    <property type="match status" value="1"/>
</dbReference>
<dbReference type="InterPro" id="IPR050523">
    <property type="entry name" value="AKR_Detox_Biosynth"/>
</dbReference>
<dbReference type="InterPro" id="IPR023210">
    <property type="entry name" value="NADP_OxRdtase_dom"/>
</dbReference>
<evidence type="ECO:0000313" key="5">
    <source>
        <dbReference type="Proteomes" id="UP000030143"/>
    </source>
</evidence>
<dbReference type="CDD" id="cd19075">
    <property type="entry name" value="AKR_AKR7A1-5"/>
    <property type="match status" value="1"/>
</dbReference>
<name>A0A0A2KWX6_PENEN</name>
<dbReference type="EMBL" id="JQFZ01000288">
    <property type="protein sequence ID" value="KGO51409.1"/>
    <property type="molecule type" value="Genomic_DNA"/>
</dbReference>
<accession>A0A0A2KWX6</accession>
<dbReference type="SUPFAM" id="SSF51430">
    <property type="entry name" value="NAD(P)-linked oxidoreductase"/>
    <property type="match status" value="1"/>
</dbReference>
<protein>
    <submittedName>
        <fullName evidence="4">Aldo/keto reductase</fullName>
    </submittedName>
</protein>
<keyword evidence="1" id="KW-0560">Oxidoreductase</keyword>
<dbReference type="VEuPathDB" id="FungiDB:PEXP_007260"/>